<dbReference type="RefSeq" id="WP_323334162.1">
    <property type="nucleotide sequence ID" value="NZ_JAYFSI010000012.1"/>
</dbReference>
<dbReference type="CDD" id="cd05154">
    <property type="entry name" value="ACAD10_11_N-like"/>
    <property type="match status" value="1"/>
</dbReference>
<accession>A0ABU5RH07</accession>
<dbReference type="SUPFAM" id="SSF56112">
    <property type="entry name" value="Protein kinase-like (PK-like)"/>
    <property type="match status" value="1"/>
</dbReference>
<dbReference type="PANTHER" id="PTHR47829:SF1">
    <property type="entry name" value="HAD FAMILY PHOSPHATASE"/>
    <property type="match status" value="1"/>
</dbReference>
<evidence type="ECO:0000259" key="1">
    <source>
        <dbReference type="Pfam" id="PF01636"/>
    </source>
</evidence>
<dbReference type="InterPro" id="IPR002575">
    <property type="entry name" value="Aminoglycoside_PTrfase"/>
</dbReference>
<evidence type="ECO:0000313" key="2">
    <source>
        <dbReference type="EMBL" id="MEA5365550.1"/>
    </source>
</evidence>
<comment type="caution">
    <text evidence="2">The sequence shown here is derived from an EMBL/GenBank/DDBJ whole genome shotgun (WGS) entry which is preliminary data.</text>
</comment>
<dbReference type="InterPro" id="IPR011009">
    <property type="entry name" value="Kinase-like_dom_sf"/>
</dbReference>
<organism evidence="2 3">
    <name type="scientific">Amycolatopsis heterodermiae</name>
    <dbReference type="NCBI Taxonomy" id="3110235"/>
    <lineage>
        <taxon>Bacteria</taxon>
        <taxon>Bacillati</taxon>
        <taxon>Actinomycetota</taxon>
        <taxon>Actinomycetes</taxon>
        <taxon>Pseudonocardiales</taxon>
        <taxon>Pseudonocardiaceae</taxon>
        <taxon>Amycolatopsis</taxon>
    </lineage>
</organism>
<dbReference type="Gene3D" id="3.90.1200.10">
    <property type="match status" value="1"/>
</dbReference>
<name>A0ABU5RH07_9PSEU</name>
<evidence type="ECO:0000313" key="3">
    <source>
        <dbReference type="Proteomes" id="UP001304298"/>
    </source>
</evidence>
<reference evidence="2 3" key="1">
    <citation type="submission" date="2023-12" db="EMBL/GenBank/DDBJ databases">
        <title>Amycolatopsis sp. V23-08.</title>
        <authorList>
            <person name="Somphong A."/>
        </authorList>
    </citation>
    <scope>NUCLEOTIDE SEQUENCE [LARGE SCALE GENOMIC DNA]</scope>
    <source>
        <strain evidence="2 3">V23-08</strain>
    </source>
</reference>
<proteinExistence type="predicted"/>
<keyword evidence="3" id="KW-1185">Reference proteome</keyword>
<feature type="domain" description="Aminoglycoside phosphotransferase" evidence="1">
    <location>
        <begin position="41"/>
        <end position="273"/>
    </location>
</feature>
<dbReference type="Gene3D" id="3.30.200.20">
    <property type="entry name" value="Phosphorylase Kinase, domain 1"/>
    <property type="match status" value="1"/>
</dbReference>
<sequence length="357" mass="40193">MSINNADGTVDVRAEDAFDAAAVHEWLAARVEGLGTEPPRVRQFPGGASNLTYLLTYPDRELILRRPPAGHKAASAHDMRREYRVQHALRPVFPYVPKMLAFGDDPAVLGGDFYVMEKLDGLILRGNLPDGMTLAPEQARELSGKVVDRLVDLHAVDVERAGLSDLGKGAGYVERQIRGWSDRFTAARTDNVGDFAEVREWLAANQPPEVKICLIHNDYRLDNLVLDGPSTLNIIGVLDWEMATLGDPLMELGSMLAYWVEAGDDDVMQASRRQPTHLPGVFTREEFVARYAEKTGLAIGDWRFYEVYGLFRLAAVLQQLYRRYHDGATRNPAFKDFWQFVGYLDWRCREIIAKGRV</sequence>
<dbReference type="EMBL" id="JAYFSI010000012">
    <property type="protein sequence ID" value="MEA5365550.1"/>
    <property type="molecule type" value="Genomic_DNA"/>
</dbReference>
<dbReference type="InterPro" id="IPR052898">
    <property type="entry name" value="ACAD10-like"/>
</dbReference>
<dbReference type="PANTHER" id="PTHR47829">
    <property type="entry name" value="HYDROLASE, PUTATIVE (AFU_ORTHOLOGUE AFUA_1G12880)-RELATED"/>
    <property type="match status" value="1"/>
</dbReference>
<dbReference type="Pfam" id="PF01636">
    <property type="entry name" value="APH"/>
    <property type="match status" value="1"/>
</dbReference>
<dbReference type="Proteomes" id="UP001304298">
    <property type="component" value="Unassembled WGS sequence"/>
</dbReference>
<gene>
    <name evidence="2" type="ORF">VA596_38910</name>
</gene>
<protein>
    <submittedName>
        <fullName evidence="2">Phosphotransferase family protein</fullName>
    </submittedName>
</protein>
<dbReference type="InterPro" id="IPR041726">
    <property type="entry name" value="ACAD10_11_N"/>
</dbReference>